<keyword evidence="9" id="KW-1133">Transmembrane helix</keyword>
<keyword evidence="11" id="KW-1185">Reference proteome</keyword>
<evidence type="ECO:0000256" key="3">
    <source>
        <dbReference type="ARBA" id="ARBA00010617"/>
    </source>
</evidence>
<dbReference type="GO" id="GO:0005506">
    <property type="term" value="F:iron ion binding"/>
    <property type="evidence" value="ECO:0007669"/>
    <property type="project" value="InterPro"/>
</dbReference>
<evidence type="ECO:0000313" key="10">
    <source>
        <dbReference type="EMBL" id="KAF2689091.1"/>
    </source>
</evidence>
<dbReference type="InterPro" id="IPR017972">
    <property type="entry name" value="Cyt_P450_CS"/>
</dbReference>
<comment type="pathway">
    <text evidence="2">Mycotoxin biosynthesis.</text>
</comment>
<evidence type="ECO:0000256" key="5">
    <source>
        <dbReference type="ARBA" id="ARBA00023002"/>
    </source>
</evidence>
<comment type="similarity">
    <text evidence="3 8">Belongs to the cytochrome P450 family.</text>
</comment>
<dbReference type="InterPro" id="IPR036396">
    <property type="entry name" value="Cyt_P450_sf"/>
</dbReference>
<evidence type="ECO:0000256" key="2">
    <source>
        <dbReference type="ARBA" id="ARBA00004685"/>
    </source>
</evidence>
<evidence type="ECO:0000256" key="7">
    <source>
        <dbReference type="PIRSR" id="PIRSR602403-1"/>
    </source>
</evidence>
<sequence length="512" mass="57927">MDTQTLLGSTHALQTVVFATLFLAVCLLFPTVNYWAQLSKLPALGSSASGKKQQQAYMRSAKKLYREGYEKFKDAVYRVGTADGMDNVVIAPRFLQELKKLPDSVLSFGGAIEKTMETKYTGLLTEDNLITHSIKADLTPGLSRLNPVVYEEVELTVHDDMPACEDWTAVPIYKTLVTMVAKISGRIFVGAELCRNKDYLDCAINYTMDLIDTLKAVKHTNPWLRPILAPRLPEYHRLQKRERLARDVLVPIVRARQDAEKKNADNPNWQRPDDMLSWFMSRREEYGVHSTEYMAKLQLGLIFAAIHTTTMTATNILYDLAASDGYIEPLREEIRKVMAENGGTITTRALQQMVKLDSYMKESMRFHPPGVTAFSRKVLKGFTLSNGQYIPAGVTIEVPSDAVYHDSENYDDPETFDGFRFAKIRAGGTATDHARNQFVTTNEQNLLFGYGRHACPGRFFAANEIKMIVARLLLDFDFKNEDGGKARYKNIDMGRQSTPDPRKKLLFKRVKA</sequence>
<organism evidence="10 11">
    <name type="scientific">Lentithecium fluviatile CBS 122367</name>
    <dbReference type="NCBI Taxonomy" id="1168545"/>
    <lineage>
        <taxon>Eukaryota</taxon>
        <taxon>Fungi</taxon>
        <taxon>Dikarya</taxon>
        <taxon>Ascomycota</taxon>
        <taxon>Pezizomycotina</taxon>
        <taxon>Dothideomycetes</taxon>
        <taxon>Pleosporomycetidae</taxon>
        <taxon>Pleosporales</taxon>
        <taxon>Massarineae</taxon>
        <taxon>Lentitheciaceae</taxon>
        <taxon>Lentithecium</taxon>
    </lineage>
</organism>
<protein>
    <submittedName>
        <fullName evidence="10">Ent-kaurene oxidase</fullName>
    </submittedName>
</protein>
<keyword evidence="8" id="KW-0503">Monooxygenase</keyword>
<keyword evidence="7 8" id="KW-0349">Heme</keyword>
<evidence type="ECO:0000256" key="9">
    <source>
        <dbReference type="SAM" id="Phobius"/>
    </source>
</evidence>
<dbReference type="Proteomes" id="UP000799291">
    <property type="component" value="Unassembled WGS sequence"/>
</dbReference>
<dbReference type="AlphaFoldDB" id="A0A6G1JFS6"/>
<feature type="binding site" description="axial binding residue" evidence="7">
    <location>
        <position position="455"/>
    </location>
    <ligand>
        <name>heme</name>
        <dbReference type="ChEBI" id="CHEBI:30413"/>
    </ligand>
    <ligandPart>
        <name>Fe</name>
        <dbReference type="ChEBI" id="CHEBI:18248"/>
    </ligandPart>
</feature>
<keyword evidence="6 7" id="KW-0408">Iron</keyword>
<evidence type="ECO:0000256" key="4">
    <source>
        <dbReference type="ARBA" id="ARBA00022723"/>
    </source>
</evidence>
<dbReference type="PRINTS" id="PR00465">
    <property type="entry name" value="EP450IV"/>
</dbReference>
<dbReference type="Pfam" id="PF00067">
    <property type="entry name" value="p450"/>
    <property type="match status" value="1"/>
</dbReference>
<evidence type="ECO:0000256" key="8">
    <source>
        <dbReference type="RuleBase" id="RU000461"/>
    </source>
</evidence>
<dbReference type="GO" id="GO:0004497">
    <property type="term" value="F:monooxygenase activity"/>
    <property type="evidence" value="ECO:0007669"/>
    <property type="project" value="UniProtKB-KW"/>
</dbReference>
<dbReference type="GO" id="GO:0020037">
    <property type="term" value="F:heme binding"/>
    <property type="evidence" value="ECO:0007669"/>
    <property type="project" value="InterPro"/>
</dbReference>
<keyword evidence="4 7" id="KW-0479">Metal-binding</keyword>
<keyword evidence="5 8" id="KW-0560">Oxidoreductase</keyword>
<dbReference type="GO" id="GO:0016705">
    <property type="term" value="F:oxidoreductase activity, acting on paired donors, with incorporation or reduction of molecular oxygen"/>
    <property type="evidence" value="ECO:0007669"/>
    <property type="project" value="InterPro"/>
</dbReference>
<dbReference type="InterPro" id="IPR001128">
    <property type="entry name" value="Cyt_P450"/>
</dbReference>
<dbReference type="PROSITE" id="PS00086">
    <property type="entry name" value="CYTOCHROME_P450"/>
    <property type="match status" value="1"/>
</dbReference>
<evidence type="ECO:0000256" key="1">
    <source>
        <dbReference type="ARBA" id="ARBA00001971"/>
    </source>
</evidence>
<dbReference type="PANTHER" id="PTHR46206:SF7">
    <property type="entry name" value="P450, PUTATIVE (EUROFUNG)-RELATED"/>
    <property type="match status" value="1"/>
</dbReference>
<dbReference type="Gene3D" id="1.10.630.10">
    <property type="entry name" value="Cytochrome P450"/>
    <property type="match status" value="1"/>
</dbReference>
<name>A0A6G1JFS6_9PLEO</name>
<dbReference type="EMBL" id="MU005572">
    <property type="protein sequence ID" value="KAF2689091.1"/>
    <property type="molecule type" value="Genomic_DNA"/>
</dbReference>
<evidence type="ECO:0000256" key="6">
    <source>
        <dbReference type="ARBA" id="ARBA00023004"/>
    </source>
</evidence>
<evidence type="ECO:0000313" key="11">
    <source>
        <dbReference type="Proteomes" id="UP000799291"/>
    </source>
</evidence>
<proteinExistence type="inferred from homology"/>
<dbReference type="InterPro" id="IPR002403">
    <property type="entry name" value="Cyt_P450_E_grp-IV"/>
</dbReference>
<keyword evidence="9" id="KW-0472">Membrane</keyword>
<reference evidence="10" key="1">
    <citation type="journal article" date="2020" name="Stud. Mycol.">
        <title>101 Dothideomycetes genomes: a test case for predicting lifestyles and emergence of pathogens.</title>
        <authorList>
            <person name="Haridas S."/>
            <person name="Albert R."/>
            <person name="Binder M."/>
            <person name="Bloem J."/>
            <person name="Labutti K."/>
            <person name="Salamov A."/>
            <person name="Andreopoulos B."/>
            <person name="Baker S."/>
            <person name="Barry K."/>
            <person name="Bills G."/>
            <person name="Bluhm B."/>
            <person name="Cannon C."/>
            <person name="Castanera R."/>
            <person name="Culley D."/>
            <person name="Daum C."/>
            <person name="Ezra D."/>
            <person name="Gonzalez J."/>
            <person name="Henrissat B."/>
            <person name="Kuo A."/>
            <person name="Liang C."/>
            <person name="Lipzen A."/>
            <person name="Lutzoni F."/>
            <person name="Magnuson J."/>
            <person name="Mondo S."/>
            <person name="Nolan M."/>
            <person name="Ohm R."/>
            <person name="Pangilinan J."/>
            <person name="Park H.-J."/>
            <person name="Ramirez L."/>
            <person name="Alfaro M."/>
            <person name="Sun H."/>
            <person name="Tritt A."/>
            <person name="Yoshinaga Y."/>
            <person name="Zwiers L.-H."/>
            <person name="Turgeon B."/>
            <person name="Goodwin S."/>
            <person name="Spatafora J."/>
            <person name="Crous P."/>
            <person name="Grigoriev I."/>
        </authorList>
    </citation>
    <scope>NUCLEOTIDE SEQUENCE</scope>
    <source>
        <strain evidence="10">CBS 122367</strain>
    </source>
</reference>
<comment type="cofactor">
    <cofactor evidence="1 7">
        <name>heme</name>
        <dbReference type="ChEBI" id="CHEBI:30413"/>
    </cofactor>
</comment>
<dbReference type="PANTHER" id="PTHR46206">
    <property type="entry name" value="CYTOCHROME P450"/>
    <property type="match status" value="1"/>
</dbReference>
<feature type="transmembrane region" description="Helical" evidence="9">
    <location>
        <begin position="12"/>
        <end position="36"/>
    </location>
</feature>
<dbReference type="SUPFAM" id="SSF48264">
    <property type="entry name" value="Cytochrome P450"/>
    <property type="match status" value="1"/>
</dbReference>
<dbReference type="CDD" id="cd11041">
    <property type="entry name" value="CYP503A1-like"/>
    <property type="match status" value="1"/>
</dbReference>
<gene>
    <name evidence="10" type="ORF">K458DRAFT_413399</name>
</gene>
<dbReference type="OrthoDB" id="1844152at2759"/>
<keyword evidence="9" id="KW-0812">Transmembrane</keyword>
<accession>A0A6G1JFS6</accession>